<reference evidence="1 2" key="1">
    <citation type="submission" date="2019-10" db="EMBL/GenBank/DDBJ databases">
        <title>Assembly and Annotation for the nematode Trichostrongylus colubriformis.</title>
        <authorList>
            <person name="Martin J."/>
        </authorList>
    </citation>
    <scope>NUCLEOTIDE SEQUENCE [LARGE SCALE GENOMIC DNA]</scope>
    <source>
        <strain evidence="1">G859</strain>
        <tissue evidence="1">Whole worm</tissue>
    </source>
</reference>
<organism evidence="1 2">
    <name type="scientific">Trichostrongylus colubriformis</name>
    <name type="common">Black scour worm</name>
    <dbReference type="NCBI Taxonomy" id="6319"/>
    <lineage>
        <taxon>Eukaryota</taxon>
        <taxon>Metazoa</taxon>
        <taxon>Ecdysozoa</taxon>
        <taxon>Nematoda</taxon>
        <taxon>Chromadorea</taxon>
        <taxon>Rhabditida</taxon>
        <taxon>Rhabditina</taxon>
        <taxon>Rhabditomorpha</taxon>
        <taxon>Strongyloidea</taxon>
        <taxon>Trichostrongylidae</taxon>
        <taxon>Trichostrongylus</taxon>
    </lineage>
</organism>
<dbReference type="Proteomes" id="UP001331761">
    <property type="component" value="Unassembled WGS sequence"/>
</dbReference>
<evidence type="ECO:0000313" key="2">
    <source>
        <dbReference type="Proteomes" id="UP001331761"/>
    </source>
</evidence>
<protein>
    <submittedName>
        <fullName evidence="1">Uncharacterized protein</fullName>
    </submittedName>
</protein>
<keyword evidence="2" id="KW-1185">Reference proteome</keyword>
<comment type="caution">
    <text evidence="1">The sequence shown here is derived from an EMBL/GenBank/DDBJ whole genome shotgun (WGS) entry which is preliminary data.</text>
</comment>
<proteinExistence type="predicted"/>
<sequence length="85" mass="9785">MKFTLASKSRRRPQQVCTAVEIQTPPAERIAARTWIGLKTVWKEGIVARTWIELESVCEEGSVAFVRQVWLKTDRRRGATHPHVE</sequence>
<evidence type="ECO:0000313" key="1">
    <source>
        <dbReference type="EMBL" id="KAK5964370.1"/>
    </source>
</evidence>
<accession>A0AAN8EUC8</accession>
<dbReference type="AlphaFoldDB" id="A0AAN8EUC8"/>
<name>A0AAN8EUC8_TRICO</name>
<dbReference type="EMBL" id="WIXE01025911">
    <property type="protein sequence ID" value="KAK5964370.1"/>
    <property type="molecule type" value="Genomic_DNA"/>
</dbReference>
<gene>
    <name evidence="1" type="ORF">GCK32_001326</name>
</gene>